<dbReference type="GO" id="GO:0043190">
    <property type="term" value="C:ATP-binding cassette (ABC) transporter complex"/>
    <property type="evidence" value="ECO:0007669"/>
    <property type="project" value="InterPro"/>
</dbReference>
<feature type="transmembrane region" description="Helical" evidence="6">
    <location>
        <begin position="107"/>
        <end position="126"/>
    </location>
</feature>
<evidence type="ECO:0000256" key="3">
    <source>
        <dbReference type="ARBA" id="ARBA00022692"/>
    </source>
</evidence>
<evidence type="ECO:0000256" key="6">
    <source>
        <dbReference type="SAM" id="Phobius"/>
    </source>
</evidence>
<feature type="transmembrane region" description="Helical" evidence="6">
    <location>
        <begin position="146"/>
        <end position="165"/>
    </location>
</feature>
<evidence type="ECO:0008006" key="9">
    <source>
        <dbReference type="Google" id="ProtNLM"/>
    </source>
</evidence>
<dbReference type="GO" id="GO:0006824">
    <property type="term" value="P:cobalt ion transport"/>
    <property type="evidence" value="ECO:0007669"/>
    <property type="project" value="InterPro"/>
</dbReference>
<dbReference type="InterPro" id="IPR051611">
    <property type="entry name" value="ECF_transporter_component"/>
</dbReference>
<dbReference type="AlphaFoldDB" id="A0A133UGZ8"/>
<organism evidence="7 8">
    <name type="scientific">candidate division MSBL1 archaeon SCGC-AAA259E17</name>
    <dbReference type="NCBI Taxonomy" id="1698263"/>
    <lineage>
        <taxon>Archaea</taxon>
        <taxon>Methanobacteriati</taxon>
        <taxon>Methanobacteriota</taxon>
        <taxon>candidate division MSBL1</taxon>
    </lineage>
</organism>
<keyword evidence="2" id="KW-1003">Cell membrane</keyword>
<evidence type="ECO:0000256" key="1">
    <source>
        <dbReference type="ARBA" id="ARBA00004651"/>
    </source>
</evidence>
<reference evidence="7 8" key="1">
    <citation type="journal article" date="2016" name="Sci. Rep.">
        <title>Metabolic traits of an uncultured archaeal lineage -MSBL1- from brine pools of the Red Sea.</title>
        <authorList>
            <person name="Mwirichia R."/>
            <person name="Alam I."/>
            <person name="Rashid M."/>
            <person name="Vinu M."/>
            <person name="Ba-Alawi W."/>
            <person name="Anthony Kamau A."/>
            <person name="Kamanda Ngugi D."/>
            <person name="Goker M."/>
            <person name="Klenk H.P."/>
            <person name="Bajic V."/>
            <person name="Stingl U."/>
        </authorList>
    </citation>
    <scope>NUCLEOTIDE SEQUENCE [LARGE SCALE GENOMIC DNA]</scope>
    <source>
        <strain evidence="7">SCGC-AAA259E17</strain>
    </source>
</reference>
<evidence type="ECO:0000313" key="8">
    <source>
        <dbReference type="Proteomes" id="UP000070373"/>
    </source>
</evidence>
<dbReference type="InterPro" id="IPR012809">
    <property type="entry name" value="ECF_CbiQ"/>
</dbReference>
<protein>
    <recommendedName>
        <fullName evidence="9">Cobalt ABC transporter permease</fullName>
    </recommendedName>
</protein>
<name>A0A133UGZ8_9EURY</name>
<sequence>MKRPEIDKYASRDSQIHRFDPRAKLISFLLLIFSTVLLPNLKLALLGLTVSVFLLAASKIPPHFVLGHLKWVLFFILPFLVIMPLTVKGAPVLEIGAVEISMEGIRFGSLVAVRALSAVILVFPMVGTMKFTETLKALEELKVPTFLVQMLMFTYRYIFTFLNQFSTMRRAMNSRGFKLEANLGSLKTLGRAIGMLFVRSCERSKRVYQAMLSTGYTGHPKTLTEFELNNRDWIMAGTLLSFAFTLHILPRVVL</sequence>
<dbReference type="InterPro" id="IPR003339">
    <property type="entry name" value="ABC/ECF_trnsptr_transmembrane"/>
</dbReference>
<feature type="transmembrane region" description="Helical" evidence="6">
    <location>
        <begin position="68"/>
        <end position="87"/>
    </location>
</feature>
<dbReference type="NCBIfam" id="TIGR02454">
    <property type="entry name" value="ECF_T_CbiQ"/>
    <property type="match status" value="1"/>
</dbReference>
<evidence type="ECO:0000256" key="4">
    <source>
        <dbReference type="ARBA" id="ARBA00022989"/>
    </source>
</evidence>
<keyword evidence="8" id="KW-1185">Reference proteome</keyword>
<dbReference type="CDD" id="cd16914">
    <property type="entry name" value="EcfT"/>
    <property type="match status" value="1"/>
</dbReference>
<evidence type="ECO:0000256" key="5">
    <source>
        <dbReference type="ARBA" id="ARBA00023136"/>
    </source>
</evidence>
<dbReference type="Proteomes" id="UP000070373">
    <property type="component" value="Unassembled WGS sequence"/>
</dbReference>
<accession>A0A133UGZ8</accession>
<keyword evidence="5 6" id="KW-0472">Membrane</keyword>
<keyword evidence="4 6" id="KW-1133">Transmembrane helix</keyword>
<dbReference type="PANTHER" id="PTHR34857:SF2">
    <property type="entry name" value="SLL0384 PROTEIN"/>
    <property type="match status" value="1"/>
</dbReference>
<comment type="subcellular location">
    <subcellularLocation>
        <location evidence="1">Cell membrane</location>
        <topology evidence="1">Multi-pass membrane protein</topology>
    </subcellularLocation>
</comment>
<dbReference type="Pfam" id="PF02361">
    <property type="entry name" value="CbiQ"/>
    <property type="match status" value="1"/>
</dbReference>
<proteinExistence type="predicted"/>
<keyword evidence="3 6" id="KW-0812">Transmembrane</keyword>
<dbReference type="PANTHER" id="PTHR34857">
    <property type="entry name" value="SLL0384 PROTEIN"/>
    <property type="match status" value="1"/>
</dbReference>
<dbReference type="EMBL" id="LHXN01000003">
    <property type="protein sequence ID" value="KXA93495.1"/>
    <property type="molecule type" value="Genomic_DNA"/>
</dbReference>
<evidence type="ECO:0000256" key="2">
    <source>
        <dbReference type="ARBA" id="ARBA00022475"/>
    </source>
</evidence>
<evidence type="ECO:0000313" key="7">
    <source>
        <dbReference type="EMBL" id="KXA93495.1"/>
    </source>
</evidence>
<gene>
    <name evidence="7" type="ORF">AKJ64_00375</name>
</gene>
<comment type="caution">
    <text evidence="7">The sequence shown here is derived from an EMBL/GenBank/DDBJ whole genome shotgun (WGS) entry which is preliminary data.</text>
</comment>
<feature type="transmembrane region" description="Helical" evidence="6">
    <location>
        <begin position="28"/>
        <end position="56"/>
    </location>
</feature>